<dbReference type="Proteomes" id="UP000295367">
    <property type="component" value="Unassembled WGS sequence"/>
</dbReference>
<name>A0A4R3Y9P9_9PROT</name>
<comment type="caution">
    <text evidence="2">The sequence shown here is derived from an EMBL/GenBank/DDBJ whole genome shotgun (WGS) entry which is preliminary data.</text>
</comment>
<evidence type="ECO:0000313" key="3">
    <source>
        <dbReference type="Proteomes" id="UP000295367"/>
    </source>
</evidence>
<dbReference type="AlphaFoldDB" id="A0A4R3Y9P9"/>
<keyword evidence="3" id="KW-1185">Reference proteome</keyword>
<dbReference type="EMBL" id="SMCO01000003">
    <property type="protein sequence ID" value="TCV89095.1"/>
    <property type="molecule type" value="Genomic_DNA"/>
</dbReference>
<feature type="transmembrane region" description="Helical" evidence="1">
    <location>
        <begin position="12"/>
        <end position="33"/>
    </location>
</feature>
<reference evidence="2 3" key="1">
    <citation type="submission" date="2019-03" db="EMBL/GenBank/DDBJ databases">
        <title>Genomic Encyclopedia of Type Strains, Phase IV (KMG-IV): sequencing the most valuable type-strain genomes for metagenomic binning, comparative biology and taxonomic classification.</title>
        <authorList>
            <person name="Goeker M."/>
        </authorList>
    </citation>
    <scope>NUCLEOTIDE SEQUENCE [LARGE SCALE GENOMIC DNA]</scope>
    <source>
        <strain evidence="2 3">DSM 100309</strain>
    </source>
</reference>
<gene>
    <name evidence="2" type="ORF">EDC63_103167</name>
</gene>
<accession>A0A4R3Y9P9</accession>
<organism evidence="2 3">
    <name type="scientific">Sulfurirhabdus autotrophica</name>
    <dbReference type="NCBI Taxonomy" id="1706046"/>
    <lineage>
        <taxon>Bacteria</taxon>
        <taxon>Pseudomonadati</taxon>
        <taxon>Pseudomonadota</taxon>
        <taxon>Betaproteobacteria</taxon>
        <taxon>Nitrosomonadales</taxon>
        <taxon>Sulfuricellaceae</taxon>
        <taxon>Sulfurirhabdus</taxon>
    </lineage>
</organism>
<sequence>MLKILFGSSIGIMSVLTIVGAIVVVGFWVAYWFKHQDRKYLDH</sequence>
<dbReference type="Pfam" id="PF11346">
    <property type="entry name" value="DUF3149"/>
    <property type="match status" value="1"/>
</dbReference>
<dbReference type="InterPro" id="IPR021494">
    <property type="entry name" value="DUF3149"/>
</dbReference>
<proteinExistence type="predicted"/>
<dbReference type="RefSeq" id="WP_124945881.1">
    <property type="nucleotide sequence ID" value="NZ_BHVT01000020.1"/>
</dbReference>
<keyword evidence="1" id="KW-0812">Transmembrane</keyword>
<protein>
    <submittedName>
        <fullName evidence="2">Uncharacterized protein DUF3149</fullName>
    </submittedName>
</protein>
<evidence type="ECO:0000313" key="2">
    <source>
        <dbReference type="EMBL" id="TCV89095.1"/>
    </source>
</evidence>
<keyword evidence="1" id="KW-1133">Transmembrane helix</keyword>
<evidence type="ECO:0000256" key="1">
    <source>
        <dbReference type="SAM" id="Phobius"/>
    </source>
</evidence>
<keyword evidence="1" id="KW-0472">Membrane</keyword>